<dbReference type="InterPro" id="IPR010315">
    <property type="entry name" value="DUF915_hydro-like"/>
</dbReference>
<reference evidence="3" key="1">
    <citation type="submission" date="2023-06" db="EMBL/GenBank/DDBJ databases">
        <title>Identification and characterization of horizontal gene transfer across gut microbiota members of farm animals based on homology search.</title>
        <authorList>
            <person name="Zeman M."/>
            <person name="Kubasova T."/>
            <person name="Jahodarova E."/>
            <person name="Nykrynova M."/>
            <person name="Rychlik I."/>
        </authorList>
    </citation>
    <scope>NUCLEOTIDE SEQUENCE [LARGE SCALE GENOMIC DNA]</scope>
    <source>
        <strain evidence="3">161_Gplus</strain>
    </source>
</reference>
<dbReference type="RefSeq" id="WP_289585989.1">
    <property type="nucleotide sequence ID" value="NZ_JAUDDW010000010.1"/>
</dbReference>
<keyword evidence="2" id="KW-0378">Hydrolase</keyword>
<protein>
    <submittedName>
        <fullName evidence="2">Alpha/beta hydrolase</fullName>
    </submittedName>
</protein>
<keyword evidence="1" id="KW-0472">Membrane</keyword>
<gene>
    <name evidence="2" type="ORF">QUW44_03835</name>
</gene>
<dbReference type="EMBL" id="JAUDDW010000010">
    <property type="protein sequence ID" value="MDM8266298.1"/>
    <property type="molecule type" value="Genomic_DNA"/>
</dbReference>
<dbReference type="Gene3D" id="3.40.50.1820">
    <property type="entry name" value="alpha/beta hydrolase"/>
    <property type="match status" value="1"/>
</dbReference>
<dbReference type="Proteomes" id="UP001529343">
    <property type="component" value="Unassembled WGS sequence"/>
</dbReference>
<name>A0ABT7UX75_9LACO</name>
<evidence type="ECO:0000313" key="3">
    <source>
        <dbReference type="Proteomes" id="UP001529343"/>
    </source>
</evidence>
<feature type="transmembrane region" description="Helical" evidence="1">
    <location>
        <begin position="7"/>
        <end position="27"/>
    </location>
</feature>
<keyword evidence="1" id="KW-0812">Transmembrane</keyword>
<dbReference type="Pfam" id="PF06028">
    <property type="entry name" value="DUF915"/>
    <property type="match status" value="1"/>
</dbReference>
<evidence type="ECO:0000256" key="1">
    <source>
        <dbReference type="SAM" id="Phobius"/>
    </source>
</evidence>
<dbReference type="SUPFAM" id="SSF53474">
    <property type="entry name" value="alpha/beta-Hydrolases"/>
    <property type="match status" value="1"/>
</dbReference>
<dbReference type="InterPro" id="IPR029058">
    <property type="entry name" value="AB_hydrolase_fold"/>
</dbReference>
<dbReference type="GO" id="GO:0016787">
    <property type="term" value="F:hydrolase activity"/>
    <property type="evidence" value="ECO:0007669"/>
    <property type="project" value="UniProtKB-KW"/>
</dbReference>
<evidence type="ECO:0000313" key="2">
    <source>
        <dbReference type="EMBL" id="MDM8266298.1"/>
    </source>
</evidence>
<organism evidence="2 3">
    <name type="scientific">Limosilactobacillus pontis</name>
    <dbReference type="NCBI Taxonomy" id="35787"/>
    <lineage>
        <taxon>Bacteria</taxon>
        <taxon>Bacillati</taxon>
        <taxon>Bacillota</taxon>
        <taxon>Bacilli</taxon>
        <taxon>Lactobacillales</taxon>
        <taxon>Lactobacillaceae</taxon>
        <taxon>Limosilactobacillus</taxon>
    </lineage>
</organism>
<keyword evidence="1" id="KW-1133">Transmembrane helix</keyword>
<proteinExistence type="predicted"/>
<accession>A0ABT7UX75</accession>
<sequence>MKKISKVLGYSIGGVCVLLLLTQAFLLRGTPGKAIDPAAGPKVVRYSKVPTLLIPGWGGNTITYNHLIKYYQKRNIAQKVMTVWVSPHHHIRVSGDWHGQKNALIQVLIDWNYNASYHPQVGQLRQVLIYLNKRYGIKQTNIVAHSYGGTEFMHAYMGSKYLQRALRLNKVVLLGVPVEEKLSDHLPYHYPLIHDSKDKNFYRLRTQMKEWQLNYPIEIYNLMGSKDGSKLTDGAVPHIQSEMLRALIKSHPTITYHQKIYPNTTHSQLHDRPLILRQIERILWGKE</sequence>
<comment type="caution">
    <text evidence="2">The sequence shown here is derived from an EMBL/GenBank/DDBJ whole genome shotgun (WGS) entry which is preliminary data.</text>
</comment>
<keyword evidence="3" id="KW-1185">Reference proteome</keyword>